<dbReference type="AlphaFoldDB" id="A0A560W9R3"/>
<evidence type="ECO:0000256" key="3">
    <source>
        <dbReference type="ARBA" id="ARBA00022801"/>
    </source>
</evidence>
<accession>A0A560W9R3</accession>
<keyword evidence="2" id="KW-0479">Metal-binding</keyword>
<dbReference type="EMBL" id="VIUW01000003">
    <property type="protein sequence ID" value="TWD14359.1"/>
    <property type="molecule type" value="Genomic_DNA"/>
</dbReference>
<evidence type="ECO:0000259" key="5">
    <source>
        <dbReference type="Pfam" id="PF01850"/>
    </source>
</evidence>
<dbReference type="Pfam" id="PF01850">
    <property type="entry name" value="PIN"/>
    <property type="match status" value="1"/>
</dbReference>
<protein>
    <submittedName>
        <fullName evidence="6">Putative nucleic acid-binding protein</fullName>
    </submittedName>
</protein>
<dbReference type="CDD" id="cd09854">
    <property type="entry name" value="PIN_VapC-like"/>
    <property type="match status" value="1"/>
</dbReference>
<feature type="domain" description="PIN" evidence="5">
    <location>
        <begin position="2"/>
        <end position="118"/>
    </location>
</feature>
<gene>
    <name evidence="6" type="ORF">FB557_1768</name>
</gene>
<keyword evidence="1" id="KW-0540">Nuclease</keyword>
<keyword evidence="3" id="KW-0378">Hydrolase</keyword>
<proteinExistence type="predicted"/>
<evidence type="ECO:0000256" key="2">
    <source>
        <dbReference type="ARBA" id="ARBA00022723"/>
    </source>
</evidence>
<dbReference type="Proteomes" id="UP000315628">
    <property type="component" value="Unassembled WGS sequence"/>
</dbReference>
<dbReference type="RefSeq" id="WP_170236250.1">
    <property type="nucleotide sequence ID" value="NZ_BAAAYT010000005.1"/>
</dbReference>
<sequence>MITLDASLVIAHLSAHDANHHRATRFLRDSTTEVLLMHPLNLAEVLVGGVRAGRGQEMLEDLGAMGITASAAGESDPLALATLRAETALKLPDCCALATALKSGSALATFDDRLAQVATSRHVMVLPDRPD</sequence>
<keyword evidence="7" id="KW-1185">Reference proteome</keyword>
<evidence type="ECO:0000256" key="1">
    <source>
        <dbReference type="ARBA" id="ARBA00022722"/>
    </source>
</evidence>
<name>A0A560W9R3_9MICO</name>
<dbReference type="GO" id="GO:0046872">
    <property type="term" value="F:metal ion binding"/>
    <property type="evidence" value="ECO:0007669"/>
    <property type="project" value="UniProtKB-KW"/>
</dbReference>
<organism evidence="6 7">
    <name type="scientific">Marihabitans asiaticum</name>
    <dbReference type="NCBI Taxonomy" id="415218"/>
    <lineage>
        <taxon>Bacteria</taxon>
        <taxon>Bacillati</taxon>
        <taxon>Actinomycetota</taxon>
        <taxon>Actinomycetes</taxon>
        <taxon>Micrococcales</taxon>
        <taxon>Intrasporangiaceae</taxon>
        <taxon>Marihabitans</taxon>
    </lineage>
</organism>
<evidence type="ECO:0000313" key="6">
    <source>
        <dbReference type="EMBL" id="TWD14359.1"/>
    </source>
</evidence>
<evidence type="ECO:0000313" key="7">
    <source>
        <dbReference type="Proteomes" id="UP000315628"/>
    </source>
</evidence>
<keyword evidence="4" id="KW-0460">Magnesium</keyword>
<dbReference type="GO" id="GO:0004518">
    <property type="term" value="F:nuclease activity"/>
    <property type="evidence" value="ECO:0007669"/>
    <property type="project" value="UniProtKB-KW"/>
</dbReference>
<dbReference type="Gene3D" id="3.40.50.1010">
    <property type="entry name" value="5'-nuclease"/>
    <property type="match status" value="1"/>
</dbReference>
<dbReference type="GO" id="GO:0016787">
    <property type="term" value="F:hydrolase activity"/>
    <property type="evidence" value="ECO:0007669"/>
    <property type="project" value="UniProtKB-KW"/>
</dbReference>
<dbReference type="InterPro" id="IPR002716">
    <property type="entry name" value="PIN_dom"/>
</dbReference>
<reference evidence="6 7" key="1">
    <citation type="submission" date="2019-06" db="EMBL/GenBank/DDBJ databases">
        <title>Sequencing the genomes of 1000 actinobacteria strains.</title>
        <authorList>
            <person name="Klenk H.-P."/>
        </authorList>
    </citation>
    <scope>NUCLEOTIDE SEQUENCE [LARGE SCALE GENOMIC DNA]</scope>
    <source>
        <strain evidence="6 7">DSM 18935</strain>
    </source>
</reference>
<comment type="caution">
    <text evidence="6">The sequence shown here is derived from an EMBL/GenBank/DDBJ whole genome shotgun (WGS) entry which is preliminary data.</text>
</comment>
<dbReference type="SUPFAM" id="SSF88723">
    <property type="entry name" value="PIN domain-like"/>
    <property type="match status" value="1"/>
</dbReference>
<dbReference type="InterPro" id="IPR029060">
    <property type="entry name" value="PIN-like_dom_sf"/>
</dbReference>
<evidence type="ECO:0000256" key="4">
    <source>
        <dbReference type="ARBA" id="ARBA00022842"/>
    </source>
</evidence>